<gene>
    <name evidence="1" type="ORF">Poly41_52730</name>
</gene>
<name>A0A5C6D9P8_9BACT</name>
<dbReference type="EMBL" id="SJPV01000011">
    <property type="protein sequence ID" value="TWU32895.1"/>
    <property type="molecule type" value="Genomic_DNA"/>
</dbReference>
<comment type="caution">
    <text evidence="1">The sequence shown here is derived from an EMBL/GenBank/DDBJ whole genome shotgun (WGS) entry which is preliminary data.</text>
</comment>
<reference evidence="1 2" key="1">
    <citation type="submission" date="2019-02" db="EMBL/GenBank/DDBJ databases">
        <title>Deep-cultivation of Planctomycetes and their phenomic and genomic characterization uncovers novel biology.</title>
        <authorList>
            <person name="Wiegand S."/>
            <person name="Jogler M."/>
            <person name="Boedeker C."/>
            <person name="Pinto D."/>
            <person name="Vollmers J."/>
            <person name="Rivas-Marin E."/>
            <person name="Kohn T."/>
            <person name="Peeters S.H."/>
            <person name="Heuer A."/>
            <person name="Rast P."/>
            <person name="Oberbeckmann S."/>
            <person name="Bunk B."/>
            <person name="Jeske O."/>
            <person name="Meyerdierks A."/>
            <person name="Storesund J.E."/>
            <person name="Kallscheuer N."/>
            <person name="Luecker S."/>
            <person name="Lage O.M."/>
            <person name="Pohl T."/>
            <person name="Merkel B.J."/>
            <person name="Hornburger P."/>
            <person name="Mueller R.-W."/>
            <person name="Bruemmer F."/>
            <person name="Labrenz M."/>
            <person name="Spormann A.M."/>
            <person name="Op Den Camp H."/>
            <person name="Overmann J."/>
            <person name="Amann R."/>
            <person name="Jetten M.S.M."/>
            <person name="Mascher T."/>
            <person name="Medema M.H."/>
            <person name="Devos D.P."/>
            <person name="Kaster A.-K."/>
            <person name="Ovreas L."/>
            <person name="Rohde M."/>
            <person name="Galperin M.Y."/>
            <person name="Jogler C."/>
        </authorList>
    </citation>
    <scope>NUCLEOTIDE SEQUENCE [LARGE SCALE GENOMIC DNA]</scope>
    <source>
        <strain evidence="1 2">Poly41</strain>
    </source>
</reference>
<organism evidence="1 2">
    <name type="scientific">Novipirellula artificiosorum</name>
    <dbReference type="NCBI Taxonomy" id="2528016"/>
    <lineage>
        <taxon>Bacteria</taxon>
        <taxon>Pseudomonadati</taxon>
        <taxon>Planctomycetota</taxon>
        <taxon>Planctomycetia</taxon>
        <taxon>Pirellulales</taxon>
        <taxon>Pirellulaceae</taxon>
        <taxon>Novipirellula</taxon>
    </lineage>
</organism>
<evidence type="ECO:0000313" key="2">
    <source>
        <dbReference type="Proteomes" id="UP000319143"/>
    </source>
</evidence>
<keyword evidence="2" id="KW-1185">Reference proteome</keyword>
<dbReference type="AlphaFoldDB" id="A0A5C6D9P8"/>
<sequence>MRKKAKQAKNEALARACSTLSMIGCFDRISYRKKRFKQKPERFTEAFPLTKLATRALCATLAALTVLIGPISRCFDRKPAFQINICWKNFSSQGPEFTSRGQDCQGPLSPLHAHFDAIGQNATGDAILAFTYSTSSARQTK</sequence>
<proteinExistence type="predicted"/>
<dbReference type="Proteomes" id="UP000319143">
    <property type="component" value="Unassembled WGS sequence"/>
</dbReference>
<accession>A0A5C6D9P8</accession>
<evidence type="ECO:0000313" key="1">
    <source>
        <dbReference type="EMBL" id="TWU32895.1"/>
    </source>
</evidence>
<protein>
    <submittedName>
        <fullName evidence="1">Uncharacterized protein</fullName>
    </submittedName>
</protein>